<dbReference type="KEGG" id="ssai:N0B31_08710"/>
<protein>
    <submittedName>
        <fullName evidence="1">Uncharacterized protein</fullName>
    </submittedName>
</protein>
<evidence type="ECO:0000313" key="2">
    <source>
        <dbReference type="Proteomes" id="UP001057580"/>
    </source>
</evidence>
<dbReference type="InterPro" id="IPR058341">
    <property type="entry name" value="DUF8028"/>
</dbReference>
<dbReference type="GeneID" id="74942498"/>
<dbReference type="Pfam" id="PF26071">
    <property type="entry name" value="DUF8028"/>
    <property type="match status" value="1"/>
</dbReference>
<dbReference type="EMBL" id="CP104003">
    <property type="protein sequence ID" value="UWM56363.1"/>
    <property type="molecule type" value="Genomic_DNA"/>
</dbReference>
<accession>A0A9E7R860</accession>
<dbReference type="Proteomes" id="UP001057580">
    <property type="component" value="Chromosome"/>
</dbReference>
<dbReference type="RefSeq" id="WP_260643477.1">
    <property type="nucleotide sequence ID" value="NZ_CP104003.1"/>
</dbReference>
<reference evidence="1" key="1">
    <citation type="submission" date="2022-09" db="EMBL/GenBank/DDBJ databases">
        <title>Diverse halophilic archaea isolated from saline environments.</title>
        <authorList>
            <person name="Cui H.-L."/>
        </authorList>
    </citation>
    <scope>NUCLEOTIDE SEQUENCE</scope>
    <source>
        <strain evidence="1">ZS-35-S2</strain>
    </source>
</reference>
<dbReference type="AlphaFoldDB" id="A0A9E7R860"/>
<name>A0A9E7R860_9EURY</name>
<gene>
    <name evidence="1" type="ORF">N0B31_08710</name>
</gene>
<evidence type="ECO:0000313" key="1">
    <source>
        <dbReference type="EMBL" id="UWM56363.1"/>
    </source>
</evidence>
<keyword evidence="2" id="KW-1185">Reference proteome</keyword>
<organism evidence="1 2">
    <name type="scientific">Salinirubellus salinus</name>
    <dbReference type="NCBI Taxonomy" id="1364945"/>
    <lineage>
        <taxon>Archaea</taxon>
        <taxon>Methanobacteriati</taxon>
        <taxon>Methanobacteriota</taxon>
        <taxon>Stenosarchaea group</taxon>
        <taxon>Halobacteria</taxon>
        <taxon>Halobacteriales</taxon>
        <taxon>Natronomonadaceae</taxon>
        <taxon>Salinirubellus</taxon>
    </lineage>
</organism>
<proteinExistence type="predicted"/>
<sequence length="65" mass="6829">MHPSRNVPDVAVPLRSVACWSAVVLPSAYLPMVADGFDGRRELALFVGLLAAHAVALSLGHGHDP</sequence>